<dbReference type="PROSITE" id="PS50294">
    <property type="entry name" value="WD_REPEATS_REGION"/>
    <property type="match status" value="3"/>
</dbReference>
<dbReference type="SMART" id="SM00320">
    <property type="entry name" value="WD40"/>
    <property type="match status" value="11"/>
</dbReference>
<evidence type="ECO:0000256" key="4">
    <source>
        <dbReference type="ARBA" id="ARBA00022737"/>
    </source>
</evidence>
<keyword evidence="4" id="KW-0677">Repeat</keyword>
<feature type="repeat" description="WD" evidence="6">
    <location>
        <begin position="344"/>
        <end position="385"/>
    </location>
</feature>
<organism evidence="9 10">
    <name type="scientific">Gallus gallus</name>
    <name type="common">Chicken</name>
    <dbReference type="NCBI Taxonomy" id="9031"/>
    <lineage>
        <taxon>Eukaryota</taxon>
        <taxon>Metazoa</taxon>
        <taxon>Chordata</taxon>
        <taxon>Craniata</taxon>
        <taxon>Vertebrata</taxon>
        <taxon>Euteleostomi</taxon>
        <taxon>Archelosauria</taxon>
        <taxon>Archosauria</taxon>
        <taxon>Dinosauria</taxon>
        <taxon>Saurischia</taxon>
        <taxon>Theropoda</taxon>
        <taxon>Coelurosauria</taxon>
        <taxon>Aves</taxon>
        <taxon>Neognathae</taxon>
        <taxon>Galloanserae</taxon>
        <taxon>Galliformes</taxon>
        <taxon>Phasianidae</taxon>
        <taxon>Phasianinae</taxon>
        <taxon>Gallus</taxon>
    </lineage>
</organism>
<dbReference type="Pfam" id="PF04003">
    <property type="entry name" value="Utp12"/>
    <property type="match status" value="1"/>
</dbReference>
<dbReference type="InterPro" id="IPR019775">
    <property type="entry name" value="WD40_repeat_CS"/>
</dbReference>
<dbReference type="Ensembl" id="ENSGALT00010035367.1">
    <property type="protein sequence ID" value="ENSGALP00010020583.1"/>
    <property type="gene ID" value="ENSGALG00010014726.1"/>
</dbReference>
<evidence type="ECO:0000259" key="8">
    <source>
        <dbReference type="Pfam" id="PF04003"/>
    </source>
</evidence>
<dbReference type="OrthoDB" id="3142434at2759"/>
<feature type="compositionally biased region" description="Basic and acidic residues" evidence="7">
    <location>
        <begin position="205"/>
        <end position="234"/>
    </location>
</feature>
<evidence type="ECO:0000256" key="3">
    <source>
        <dbReference type="ARBA" id="ARBA00022574"/>
    </source>
</evidence>
<dbReference type="InterPro" id="IPR001680">
    <property type="entry name" value="WD40_rpt"/>
</dbReference>
<dbReference type="FunFam" id="2.130.10.10:FF:000216">
    <property type="entry name" value="Periodic tryptophan protein 2 homolog"/>
    <property type="match status" value="1"/>
</dbReference>
<dbReference type="GO" id="GO:0034388">
    <property type="term" value="C:Pwp2p-containing subcomplex of 90S preribosome"/>
    <property type="evidence" value="ECO:0000318"/>
    <property type="project" value="GO_Central"/>
</dbReference>
<dbReference type="InterPro" id="IPR007148">
    <property type="entry name" value="SSU_processome_Utp12"/>
</dbReference>
<keyword evidence="5" id="KW-0539">Nucleus</keyword>
<dbReference type="InterPro" id="IPR015943">
    <property type="entry name" value="WD40/YVTN_repeat-like_dom_sf"/>
</dbReference>
<evidence type="ECO:0000313" key="10">
    <source>
        <dbReference type="Proteomes" id="UP000000539"/>
    </source>
</evidence>
<feature type="repeat" description="WD" evidence="6">
    <location>
        <begin position="472"/>
        <end position="505"/>
    </location>
</feature>
<keyword evidence="10" id="KW-1185">Reference proteome</keyword>
<dbReference type="PRINTS" id="PR00320">
    <property type="entry name" value="GPROTEINBRPT"/>
</dbReference>
<accession>A0A8V0YI60</accession>
<evidence type="ECO:0000256" key="6">
    <source>
        <dbReference type="PROSITE-ProRule" id="PRU00221"/>
    </source>
</evidence>
<dbReference type="GO" id="GO:0032040">
    <property type="term" value="C:small-subunit processome"/>
    <property type="evidence" value="ECO:0000318"/>
    <property type="project" value="GO_Central"/>
</dbReference>
<dbReference type="Pfam" id="PF00400">
    <property type="entry name" value="WD40"/>
    <property type="match status" value="4"/>
</dbReference>
<feature type="repeat" description="WD" evidence="6">
    <location>
        <begin position="521"/>
        <end position="555"/>
    </location>
</feature>
<keyword evidence="11" id="KW-1267">Proteomics identification</keyword>
<evidence type="ECO:0000256" key="7">
    <source>
        <dbReference type="SAM" id="MobiDB-lite"/>
    </source>
</evidence>
<dbReference type="SUPFAM" id="SSF50978">
    <property type="entry name" value="WD40 repeat-like"/>
    <property type="match status" value="1"/>
</dbReference>
<proteinExistence type="evidence at protein level"/>
<evidence type="ECO:0000313" key="9">
    <source>
        <dbReference type="Ensembl" id="ENSGALP00010020583.1"/>
    </source>
</evidence>
<reference evidence="9" key="1">
    <citation type="submission" date="2020-11" db="EMBL/GenBank/DDBJ databases">
        <title>Gallus gallus (Chicken) genome, bGalGal1, GRCg7b, maternal haplotype autosomes + Z &amp; W.</title>
        <authorList>
            <person name="Warren W."/>
            <person name="Formenti G."/>
            <person name="Fedrigo O."/>
            <person name="Haase B."/>
            <person name="Mountcastle J."/>
            <person name="Balacco J."/>
            <person name="Tracey A."/>
            <person name="Schneider V."/>
            <person name="Okimoto R."/>
            <person name="Cheng H."/>
            <person name="Hawken R."/>
            <person name="Howe K."/>
            <person name="Jarvis E.D."/>
        </authorList>
    </citation>
    <scope>NUCLEOTIDE SEQUENCE [LARGE SCALE GENOMIC DNA]</scope>
    <source>
        <strain evidence="9">Broiler</strain>
    </source>
</reference>
<dbReference type="FunCoup" id="A0A8V0YI60">
    <property type="interactions" value="342"/>
</dbReference>
<feature type="repeat" description="WD" evidence="6">
    <location>
        <begin position="386"/>
        <end position="427"/>
    </location>
</feature>
<feature type="repeat" description="WD" evidence="6">
    <location>
        <begin position="163"/>
        <end position="195"/>
    </location>
</feature>
<dbReference type="InterPro" id="IPR027145">
    <property type="entry name" value="PWP2"/>
</dbReference>
<name>A0A8V0YI60_CHICK</name>
<reference evidence="9" key="2">
    <citation type="submission" date="2025-08" db="UniProtKB">
        <authorList>
            <consortium name="Ensembl"/>
        </authorList>
    </citation>
    <scope>IDENTIFICATION</scope>
    <source>
        <strain evidence="9">broiler</strain>
    </source>
</reference>
<dbReference type="GeneTree" id="ENSGT00550000074981"/>
<evidence type="ECO:0000256" key="2">
    <source>
        <dbReference type="ARBA" id="ARBA00010226"/>
    </source>
</evidence>
<feature type="domain" description="Small-subunit processome Utp12" evidence="8">
    <location>
        <begin position="745"/>
        <end position="849"/>
    </location>
</feature>
<sequence>MKFAYRFSGLLGTVYRRGNLNFTRDGSCLISPVGNRISLFDLKNNKCETFPLATRHNIVCVGLSPDGSLAILVDEALPAILLVFLHDRRFVITKDNVALMYHAPGKKREFNAFVLDKTYYGPYDETTCIDWTDDSKCFAIGSKDMSTWVFGAERWANLIYYSLGGHKDVIVACFFEENSLDLYTVSRDGALCVWQCDTELDDLKPMPPKEARQKNRVKDDDGFLEEPKGEEIHGKANPNEQEMREKVKYTRVAKYFFNKEGDFNNLTSAAYHKKTHLLVTGFASGIFHLHELPDFNLIHSLSISDQRIASISINSTGDWIAFGCSGLGQLLVWEWQSESYVLKQQGHFNSMVSLAYSPDGQYIVTGGEDGKVKVWNTSSSFCFVTFTDHSSGVTAVTFTSSGYVILSASLDGTVRAFDLHRYRNFRTFTSPRPSQFSCLAVDSSGEIVSAGSQDSFEIFIWSMQSGRLLDVLSGHEGPISSLSFNPMKCVLASGSWDKTVKLWDMLDSWRTKETLMLNSDVLVVAFRPDGKELAVASLNGQITFWDHENAVQVGSIEGRHDLQMGRKELDKITAKQSAKGKSFTTLCYSADGQSILAGGLSKFVCIYNVKEQILMKKFEISCNFSLDAMEEYLDRRKMTEFGSMALIDEGTGDEDGVAIPLPGVKRGDMSSRHFKPEIRVTCLRFSPTGRSWAATTTEGLLIYSLDAGLIFDPFELDIDVTPSNIRKKLHQKEYTVAIVMALKLNEKKLIQEVIEAIPGNEVDVVCSSLPDLYVEKVLEFLASAFEISCHLEFYLIWAHKLLMLHGQKLKTRSQKLLPVIQFLQKSIQRHFEDVSKLCEWNIYNIKYALAISQQRGVKRVAETSVDEEDLESDSDYLMQEVHNDNFSS</sequence>
<dbReference type="PANTHER" id="PTHR19858">
    <property type="entry name" value="WD40 REPEAT PROTEIN"/>
    <property type="match status" value="1"/>
</dbReference>
<evidence type="ECO:0007829" key="11">
    <source>
        <dbReference type="PeptideAtlas" id="A0A8V0YI60"/>
    </source>
</evidence>
<keyword evidence="3 6" id="KW-0853">WD repeat</keyword>
<evidence type="ECO:0000256" key="5">
    <source>
        <dbReference type="ARBA" id="ARBA00023242"/>
    </source>
</evidence>
<dbReference type="PROSITE" id="PS50082">
    <property type="entry name" value="WD_REPEATS_2"/>
    <property type="match status" value="5"/>
</dbReference>
<dbReference type="Gene3D" id="2.130.10.10">
    <property type="entry name" value="YVTN repeat-like/Quinoprotein amine dehydrogenase"/>
    <property type="match status" value="3"/>
</dbReference>
<comment type="subcellular location">
    <subcellularLocation>
        <location evidence="1">Nucleus</location>
        <location evidence="1">Nucleolus</location>
    </subcellularLocation>
</comment>
<dbReference type="GO" id="GO:0000462">
    <property type="term" value="P:maturation of SSU-rRNA from tricistronic rRNA transcript (SSU-rRNA, 5.8S rRNA, LSU-rRNA)"/>
    <property type="evidence" value="ECO:0000318"/>
    <property type="project" value="GO_Central"/>
</dbReference>
<reference evidence="9" key="3">
    <citation type="submission" date="2025-09" db="UniProtKB">
        <authorList>
            <consortium name="Ensembl"/>
        </authorList>
    </citation>
    <scope>IDENTIFICATION</scope>
    <source>
        <strain evidence="9">broiler</strain>
    </source>
</reference>
<dbReference type="Proteomes" id="UP000000539">
    <property type="component" value="Chromosome 1"/>
</dbReference>
<feature type="region of interest" description="Disordered" evidence="7">
    <location>
        <begin position="205"/>
        <end position="240"/>
    </location>
</feature>
<dbReference type="PROSITE" id="PS00678">
    <property type="entry name" value="WD_REPEATS_1"/>
    <property type="match status" value="2"/>
</dbReference>
<dbReference type="InterPro" id="IPR036322">
    <property type="entry name" value="WD40_repeat_dom_sf"/>
</dbReference>
<dbReference type="GO" id="GO:0000028">
    <property type="term" value="P:ribosomal small subunit assembly"/>
    <property type="evidence" value="ECO:0000318"/>
    <property type="project" value="GO_Central"/>
</dbReference>
<evidence type="ECO:0000256" key="1">
    <source>
        <dbReference type="ARBA" id="ARBA00004604"/>
    </source>
</evidence>
<dbReference type="FunFam" id="2.130.10.10:FF:000265">
    <property type="entry name" value="periodic tryptophan protein 2 homolog"/>
    <property type="match status" value="1"/>
</dbReference>
<dbReference type="SUPFAM" id="SSF50998">
    <property type="entry name" value="Quinoprotein alcohol dehydrogenase-like"/>
    <property type="match status" value="1"/>
</dbReference>
<protein>
    <submittedName>
        <fullName evidence="9">PWP2 small subunit processome component</fullName>
    </submittedName>
</protein>
<dbReference type="FunFam" id="2.130.10.10:FF:001231">
    <property type="entry name" value="PWP2, small subunit processome component"/>
    <property type="match status" value="1"/>
</dbReference>
<dbReference type="CDD" id="cd00200">
    <property type="entry name" value="WD40"/>
    <property type="match status" value="1"/>
</dbReference>
<dbReference type="InterPro" id="IPR011047">
    <property type="entry name" value="Quinoprotein_ADH-like_sf"/>
</dbReference>
<dbReference type="InterPro" id="IPR020472">
    <property type="entry name" value="WD40_PAC1"/>
</dbReference>
<gene>
    <name evidence="9" type="primary">PWP2</name>
</gene>
<comment type="similarity">
    <text evidence="2">Belongs to the WD repeat PWP2 family.</text>
</comment>
<dbReference type="PANTHER" id="PTHR19858:SF0">
    <property type="entry name" value="PERIODIC TRYPTOPHAN PROTEIN 2 HOMOLOG"/>
    <property type="match status" value="1"/>
</dbReference>
<dbReference type="AlphaFoldDB" id="A0A8V0YI60"/>